<reference evidence="5" key="1">
    <citation type="submission" date="2012-12" db="EMBL/GenBank/DDBJ databases">
        <authorList>
            <person name="Hellsten U."/>
            <person name="Grimwood J."/>
            <person name="Chapman J.A."/>
            <person name="Shapiro H."/>
            <person name="Aerts A."/>
            <person name="Otillar R.P."/>
            <person name="Terry A.Y."/>
            <person name="Boore J.L."/>
            <person name="Simakov O."/>
            <person name="Marletaz F."/>
            <person name="Cho S.-J."/>
            <person name="Edsinger-Gonzales E."/>
            <person name="Havlak P."/>
            <person name="Kuo D.-H."/>
            <person name="Larsson T."/>
            <person name="Lv J."/>
            <person name="Arendt D."/>
            <person name="Savage R."/>
            <person name="Osoegawa K."/>
            <person name="de Jong P."/>
            <person name="Lindberg D.R."/>
            <person name="Seaver E.C."/>
            <person name="Weisblat D.A."/>
            <person name="Putnam N.H."/>
            <person name="Grigoriev I.V."/>
            <person name="Rokhsar D.S."/>
        </authorList>
    </citation>
    <scope>NUCLEOTIDE SEQUENCE</scope>
    <source>
        <strain evidence="5">I ESC-2004</strain>
    </source>
</reference>
<dbReference type="Pfam" id="PF00792">
    <property type="entry name" value="PI3K_C2"/>
    <property type="match status" value="1"/>
</dbReference>
<comment type="similarity">
    <text evidence="1">Belongs to the PI3/PI4-kinase family.</text>
</comment>
<evidence type="ECO:0000313" key="5">
    <source>
        <dbReference type="Proteomes" id="UP000014760"/>
    </source>
</evidence>
<evidence type="ECO:0000256" key="1">
    <source>
        <dbReference type="PROSITE-ProRule" id="PRU00880"/>
    </source>
</evidence>
<feature type="non-terminal residue" evidence="3">
    <location>
        <position position="347"/>
    </location>
</feature>
<dbReference type="STRING" id="283909.R7TX72"/>
<dbReference type="Proteomes" id="UP000014760">
    <property type="component" value="Unassembled WGS sequence"/>
</dbReference>
<organism evidence="3">
    <name type="scientific">Capitella teleta</name>
    <name type="common">Polychaete worm</name>
    <dbReference type="NCBI Taxonomy" id="283909"/>
    <lineage>
        <taxon>Eukaryota</taxon>
        <taxon>Metazoa</taxon>
        <taxon>Spiralia</taxon>
        <taxon>Lophotrochozoa</taxon>
        <taxon>Annelida</taxon>
        <taxon>Polychaeta</taxon>
        <taxon>Sedentaria</taxon>
        <taxon>Scolecida</taxon>
        <taxon>Capitellidae</taxon>
        <taxon>Capitella</taxon>
    </lineage>
</organism>
<evidence type="ECO:0000313" key="4">
    <source>
        <dbReference type="EnsemblMetazoa" id="CapteP208017"/>
    </source>
</evidence>
<accession>R7TX72</accession>
<dbReference type="Gene3D" id="2.60.40.150">
    <property type="entry name" value="C2 domain"/>
    <property type="match status" value="1"/>
</dbReference>
<feature type="domain" description="C2 PI3K-type" evidence="2">
    <location>
        <begin position="195"/>
        <end position="347"/>
    </location>
</feature>
<evidence type="ECO:0000313" key="3">
    <source>
        <dbReference type="EMBL" id="ELT95575.1"/>
    </source>
</evidence>
<keyword evidence="5" id="KW-1185">Reference proteome</keyword>
<dbReference type="SMART" id="SM00142">
    <property type="entry name" value="PI3K_C2"/>
    <property type="match status" value="1"/>
</dbReference>
<dbReference type="InterPro" id="IPR002420">
    <property type="entry name" value="PI3K-type_C2_dom"/>
</dbReference>
<dbReference type="EMBL" id="AMQN01028541">
    <property type="status" value="NOT_ANNOTATED_CDS"/>
    <property type="molecule type" value="Genomic_DNA"/>
</dbReference>
<dbReference type="EMBL" id="KB309080">
    <property type="protein sequence ID" value="ELT95575.1"/>
    <property type="molecule type" value="Genomic_DNA"/>
</dbReference>
<dbReference type="PROSITE" id="PS51547">
    <property type="entry name" value="C2_PI3K"/>
    <property type="match status" value="1"/>
</dbReference>
<evidence type="ECO:0000259" key="2">
    <source>
        <dbReference type="PROSITE" id="PS51547"/>
    </source>
</evidence>
<dbReference type="HOGENOM" id="CLU_800702_0_0_1"/>
<name>R7TX72_CAPTE</name>
<protein>
    <recommendedName>
        <fullName evidence="2">C2 PI3K-type domain-containing protein</fullName>
    </recommendedName>
</protein>
<dbReference type="InterPro" id="IPR035892">
    <property type="entry name" value="C2_domain_sf"/>
</dbReference>
<dbReference type="EnsemblMetazoa" id="CapteT208017">
    <property type="protein sequence ID" value="CapteP208017"/>
    <property type="gene ID" value="CapteG208017"/>
</dbReference>
<sequence>MQNNRTLPKPFKRTVQDDNYAVFVPKTRDPDENCIRVTRDKLNILIETFYKEVEKLRDLAIQKGCESVHCKGVIQAMKAVSAVMHKIETVDMIKAAERLESVTGGKRIKPAGPNDADAFLYLTSTAGSKMIPISMTSLNSRSSMVEQLDDLHLALEDVTLSVKNLIEMYCRTFHTDFRFESAFKVSRDRKPLLGLTEDFIVHIATAHRIPAKTKNDFEEYKVICGLFYGGNRLTKEVVTTSACRRIEGFQETVVWDEWVHFEGIRVSALPRETKLVLNFVGIRSVQHSTNEGLHRVHTSLGWVAMQVFNYAFELVQGSQLLGLWPGDPNPLGTSISNTERPNSPLMQ</sequence>
<dbReference type="AlphaFoldDB" id="R7TX72"/>
<reference evidence="3 5" key="2">
    <citation type="journal article" date="2013" name="Nature">
        <title>Insights into bilaterian evolution from three spiralian genomes.</title>
        <authorList>
            <person name="Simakov O."/>
            <person name="Marletaz F."/>
            <person name="Cho S.J."/>
            <person name="Edsinger-Gonzales E."/>
            <person name="Havlak P."/>
            <person name="Hellsten U."/>
            <person name="Kuo D.H."/>
            <person name="Larsson T."/>
            <person name="Lv J."/>
            <person name="Arendt D."/>
            <person name="Savage R."/>
            <person name="Osoegawa K."/>
            <person name="de Jong P."/>
            <person name="Grimwood J."/>
            <person name="Chapman J.A."/>
            <person name="Shapiro H."/>
            <person name="Aerts A."/>
            <person name="Otillar R.P."/>
            <person name="Terry A.Y."/>
            <person name="Boore J.L."/>
            <person name="Grigoriev I.V."/>
            <person name="Lindberg D.R."/>
            <person name="Seaver E.C."/>
            <person name="Weisblat D.A."/>
            <person name="Putnam N.H."/>
            <person name="Rokhsar D.S."/>
        </authorList>
    </citation>
    <scope>NUCLEOTIDE SEQUENCE</scope>
    <source>
        <strain evidence="3 5">I ESC-2004</strain>
    </source>
</reference>
<dbReference type="OMA" id="HYIRWNE"/>
<proteinExistence type="inferred from homology"/>
<dbReference type="CDD" id="cd04012">
    <property type="entry name" value="C2A_PI3K_class_II"/>
    <property type="match status" value="1"/>
</dbReference>
<reference evidence="4" key="3">
    <citation type="submission" date="2015-06" db="UniProtKB">
        <authorList>
            <consortium name="EnsemblMetazoa"/>
        </authorList>
    </citation>
    <scope>IDENTIFICATION</scope>
</reference>
<gene>
    <name evidence="3" type="ORF">CAPTEDRAFT_208017</name>
</gene>
<dbReference type="SUPFAM" id="SSF49562">
    <property type="entry name" value="C2 domain (Calcium/lipid-binding domain, CaLB)"/>
    <property type="match status" value="1"/>
</dbReference>
<dbReference type="OrthoDB" id="6286987at2759"/>